<evidence type="ECO:0000256" key="1">
    <source>
        <dbReference type="SAM" id="MobiDB-lite"/>
    </source>
</evidence>
<protein>
    <submittedName>
        <fullName evidence="2">Uncharacterized protein</fullName>
    </submittedName>
</protein>
<dbReference type="AlphaFoldDB" id="A0A2A9PQ05"/>
<accession>A0A2A9PQ05</accession>
<reference evidence="2 3" key="2">
    <citation type="journal article" date="2017" name="Sci. Rep.">
        <title>Ant-infecting Ophiocordyceps genomes reveal a high diversity of potential behavioral manipulation genes and a possible major role for enterotoxins.</title>
        <authorList>
            <person name="de Bekker C."/>
            <person name="Ohm R.A."/>
            <person name="Evans H.C."/>
            <person name="Brachmann A."/>
            <person name="Hughes D.P."/>
        </authorList>
    </citation>
    <scope>NUCLEOTIDE SEQUENCE [LARGE SCALE GENOMIC DNA]</scope>
    <source>
        <strain evidence="2 3">SC16a</strain>
    </source>
</reference>
<evidence type="ECO:0000313" key="2">
    <source>
        <dbReference type="EMBL" id="PFH62903.1"/>
    </source>
</evidence>
<keyword evidence="3" id="KW-1185">Reference proteome</keyword>
<proteinExistence type="predicted"/>
<dbReference type="Proteomes" id="UP000037136">
    <property type="component" value="Unassembled WGS sequence"/>
</dbReference>
<gene>
    <name evidence="2" type="ORF">XA68_11222</name>
</gene>
<evidence type="ECO:0000313" key="3">
    <source>
        <dbReference type="Proteomes" id="UP000037136"/>
    </source>
</evidence>
<dbReference type="OrthoDB" id="4914050at2759"/>
<reference evidence="2 3" key="1">
    <citation type="journal article" date="2015" name="BMC Genomics">
        <title>Gene expression during zombie ant biting behavior reflects the complexity underlying fungal parasitic behavioral manipulation.</title>
        <authorList>
            <person name="de Bekker C."/>
            <person name="Ohm R.A."/>
            <person name="Loreto R.G."/>
            <person name="Sebastian A."/>
            <person name="Albert I."/>
            <person name="Merrow M."/>
            <person name="Brachmann A."/>
            <person name="Hughes D.P."/>
        </authorList>
    </citation>
    <scope>NUCLEOTIDE SEQUENCE [LARGE SCALE GENOMIC DNA]</scope>
    <source>
        <strain evidence="2 3">SC16a</strain>
    </source>
</reference>
<comment type="caution">
    <text evidence="2">The sequence shown here is derived from an EMBL/GenBank/DDBJ whole genome shotgun (WGS) entry which is preliminary data.</text>
</comment>
<organism evidence="2 3">
    <name type="scientific">Ophiocordyceps unilateralis</name>
    <name type="common">Zombie-ant fungus</name>
    <name type="synonym">Torrubia unilateralis</name>
    <dbReference type="NCBI Taxonomy" id="268505"/>
    <lineage>
        <taxon>Eukaryota</taxon>
        <taxon>Fungi</taxon>
        <taxon>Dikarya</taxon>
        <taxon>Ascomycota</taxon>
        <taxon>Pezizomycotina</taxon>
        <taxon>Sordariomycetes</taxon>
        <taxon>Hypocreomycetidae</taxon>
        <taxon>Hypocreales</taxon>
        <taxon>Ophiocordycipitaceae</taxon>
        <taxon>Ophiocordyceps</taxon>
    </lineage>
</organism>
<dbReference type="EMBL" id="LAZP02000014">
    <property type="protein sequence ID" value="PFH62903.1"/>
    <property type="molecule type" value="Genomic_DNA"/>
</dbReference>
<feature type="compositionally biased region" description="Polar residues" evidence="1">
    <location>
        <begin position="1"/>
        <end position="17"/>
    </location>
</feature>
<sequence>MSRSSASMSANWGSVPQTRAVVTPHQPSRQQDRARHMTDSLARWLSEPEPRIVMLGAQCRPAREAGRK</sequence>
<feature type="region of interest" description="Disordered" evidence="1">
    <location>
        <begin position="1"/>
        <end position="38"/>
    </location>
</feature>
<name>A0A2A9PQ05_OPHUN</name>